<proteinExistence type="predicted"/>
<keyword evidence="1" id="KW-0732">Signal</keyword>
<dbReference type="AlphaFoldDB" id="A0AAD5LYU7"/>
<evidence type="ECO:0000256" key="1">
    <source>
        <dbReference type="SAM" id="SignalP"/>
    </source>
</evidence>
<feature type="signal peptide" evidence="1">
    <location>
        <begin position="1"/>
        <end position="22"/>
    </location>
</feature>
<dbReference type="EMBL" id="JAHQIW010000416">
    <property type="protein sequence ID" value="KAJ1348020.1"/>
    <property type="molecule type" value="Genomic_DNA"/>
</dbReference>
<name>A0AAD5LYU7_PARTN</name>
<accession>A0AAD5LYU7</accession>
<comment type="caution">
    <text evidence="2">The sequence shown here is derived from an EMBL/GenBank/DDBJ whole genome shotgun (WGS) entry which is preliminary data.</text>
</comment>
<gene>
    <name evidence="2" type="ORF">KIN20_003231</name>
</gene>
<keyword evidence="3" id="KW-1185">Reference proteome</keyword>
<protein>
    <recommendedName>
        <fullName evidence="4">Secreted protein</fullName>
    </recommendedName>
</protein>
<dbReference type="Proteomes" id="UP001196413">
    <property type="component" value="Unassembled WGS sequence"/>
</dbReference>
<reference evidence="2" key="1">
    <citation type="submission" date="2021-06" db="EMBL/GenBank/DDBJ databases">
        <title>Parelaphostrongylus tenuis whole genome reference sequence.</title>
        <authorList>
            <person name="Garwood T.J."/>
            <person name="Larsen P.A."/>
            <person name="Fountain-Jones N.M."/>
            <person name="Garbe J.R."/>
            <person name="Macchietto M.G."/>
            <person name="Kania S.A."/>
            <person name="Gerhold R.W."/>
            <person name="Richards J.E."/>
            <person name="Wolf T.M."/>
        </authorList>
    </citation>
    <scope>NUCLEOTIDE SEQUENCE</scope>
    <source>
        <strain evidence="2">MNPRO001-30</strain>
        <tissue evidence="2">Meninges</tissue>
    </source>
</reference>
<evidence type="ECO:0000313" key="3">
    <source>
        <dbReference type="Proteomes" id="UP001196413"/>
    </source>
</evidence>
<feature type="chain" id="PRO_5042227175" description="Secreted protein" evidence="1">
    <location>
        <begin position="23"/>
        <end position="223"/>
    </location>
</feature>
<organism evidence="2 3">
    <name type="scientific">Parelaphostrongylus tenuis</name>
    <name type="common">Meningeal worm</name>
    <dbReference type="NCBI Taxonomy" id="148309"/>
    <lineage>
        <taxon>Eukaryota</taxon>
        <taxon>Metazoa</taxon>
        <taxon>Ecdysozoa</taxon>
        <taxon>Nematoda</taxon>
        <taxon>Chromadorea</taxon>
        <taxon>Rhabditida</taxon>
        <taxon>Rhabditina</taxon>
        <taxon>Rhabditomorpha</taxon>
        <taxon>Strongyloidea</taxon>
        <taxon>Metastrongylidae</taxon>
        <taxon>Parelaphostrongylus</taxon>
    </lineage>
</organism>
<sequence length="223" mass="24158">MATFPTSCKLMILMLTFATVLGCGVMPPGQASTRNFTVSGFTLPVNMIYSNDATVRSKAFGIAASSGEVQALVSRLVMQTVFNVLEQQGRGALLPDAAISAILGQLTVRVTYEPLECKDVEKDPTLAARFGMMMKDPHCIIIGNTVTSICTGMLNNDCRFDMPMKIKDVPAAHKSISGTLRTTNIIMASWSRQMWQSVVNRAVRTLALGPFRSHFLTAFATVG</sequence>
<evidence type="ECO:0000313" key="2">
    <source>
        <dbReference type="EMBL" id="KAJ1348020.1"/>
    </source>
</evidence>
<evidence type="ECO:0008006" key="4">
    <source>
        <dbReference type="Google" id="ProtNLM"/>
    </source>
</evidence>